<feature type="domain" description="PPIase FKBP-type" evidence="13">
    <location>
        <begin position="102"/>
        <end position="182"/>
    </location>
</feature>
<keyword evidence="5 10" id="KW-0697">Rotamase</keyword>
<evidence type="ECO:0000259" key="13">
    <source>
        <dbReference type="PROSITE" id="PS50059"/>
    </source>
</evidence>
<evidence type="ECO:0000256" key="5">
    <source>
        <dbReference type="ARBA" id="ARBA00023110"/>
    </source>
</evidence>
<gene>
    <name evidence="14" type="primary">tig</name>
    <name evidence="14" type="ORF">EHW90_13085</name>
</gene>
<feature type="region of interest" description="Disordered" evidence="11">
    <location>
        <begin position="369"/>
        <end position="418"/>
    </location>
</feature>
<evidence type="ECO:0000256" key="4">
    <source>
        <dbReference type="ARBA" id="ARBA00022618"/>
    </source>
</evidence>
<evidence type="ECO:0000256" key="10">
    <source>
        <dbReference type="PROSITE-ProRule" id="PRU00277"/>
    </source>
</evidence>
<sequence length="418" mass="45311">MRLKKLALMSMVVLATMSACGVSKKSSTDSTDSTDAKTATEAKTDEKAPSDYGSVELGDYIGVEIPNIDTSVSDQDVDAQINTELQQDPDKEQITDRAVQEGDTVNIDYTGTKDGVAFDGGSAKGYDLVIGSNNFIEGFESGLIGHNIGEDVQLNLTFPSDYNNKDLAGAAVVFDVKINSISVSKPATLTDEWVSKHTSGAQTTVDAYKAEVKKQIEDQRKKSAEQQDQYNALTAVMKNSTYKLNDKAVDYEYDSAMEPINNMIKQYGMTIEQYAQAYGTDEEGLKAKVREQAESVAKERVTIDAIYKKEKMSLKDEDYQKIIEASGLTTTKDELIKQYGKDKVEQAVKSYKVVNFLVEKAKRSASTVNLNGETVGSEEGQTSAESAGEAAESSAAESQSEETTAAESESAQSSEAAH</sequence>
<dbReference type="InterPro" id="IPR027304">
    <property type="entry name" value="Trigger_fact/SurA_dom_sf"/>
</dbReference>
<dbReference type="RefSeq" id="WP_124953103.1">
    <property type="nucleotide sequence ID" value="NZ_RRCM01000005.1"/>
</dbReference>
<evidence type="ECO:0000313" key="15">
    <source>
        <dbReference type="Proteomes" id="UP000276982"/>
    </source>
</evidence>
<comment type="catalytic activity">
    <reaction evidence="1 10">
        <text>[protein]-peptidylproline (omega=180) = [protein]-peptidylproline (omega=0)</text>
        <dbReference type="Rhea" id="RHEA:16237"/>
        <dbReference type="Rhea" id="RHEA-COMP:10747"/>
        <dbReference type="Rhea" id="RHEA-COMP:10748"/>
        <dbReference type="ChEBI" id="CHEBI:83833"/>
        <dbReference type="ChEBI" id="CHEBI:83834"/>
        <dbReference type="EC" id="5.2.1.8"/>
    </reaction>
</comment>
<protein>
    <recommendedName>
        <fullName evidence="10">peptidylprolyl isomerase</fullName>
        <ecNumber evidence="10">5.2.1.8</ecNumber>
    </recommendedName>
</protein>
<keyword evidence="15" id="KW-1185">Reference proteome</keyword>
<dbReference type="Pfam" id="PF05698">
    <property type="entry name" value="Trigger_C"/>
    <property type="match status" value="1"/>
</dbReference>
<evidence type="ECO:0000256" key="1">
    <source>
        <dbReference type="ARBA" id="ARBA00000971"/>
    </source>
</evidence>
<dbReference type="Gene3D" id="1.10.3120.10">
    <property type="entry name" value="Trigger factor, C-terminal domain"/>
    <property type="match status" value="1"/>
</dbReference>
<dbReference type="InterPro" id="IPR008880">
    <property type="entry name" value="Trigger_fac_C"/>
</dbReference>
<evidence type="ECO:0000256" key="2">
    <source>
        <dbReference type="ARBA" id="ARBA00004496"/>
    </source>
</evidence>
<feature type="signal peptide" evidence="12">
    <location>
        <begin position="1"/>
        <end position="21"/>
    </location>
</feature>
<keyword evidence="8" id="KW-0131">Cell cycle</keyword>
<dbReference type="AlphaFoldDB" id="A0A3P3PXA2"/>
<dbReference type="InterPro" id="IPR005215">
    <property type="entry name" value="Trig_fac"/>
</dbReference>
<proteinExistence type="inferred from homology"/>
<keyword evidence="7 10" id="KW-0413">Isomerase</keyword>
<evidence type="ECO:0000256" key="3">
    <source>
        <dbReference type="ARBA" id="ARBA00005464"/>
    </source>
</evidence>
<dbReference type="PROSITE" id="PS51257">
    <property type="entry name" value="PROKAR_LIPOPROTEIN"/>
    <property type="match status" value="1"/>
</dbReference>
<dbReference type="GO" id="GO:0003755">
    <property type="term" value="F:peptidyl-prolyl cis-trans isomerase activity"/>
    <property type="evidence" value="ECO:0007669"/>
    <property type="project" value="UniProtKB-KW"/>
</dbReference>
<dbReference type="Proteomes" id="UP000276982">
    <property type="component" value="Unassembled WGS sequence"/>
</dbReference>
<dbReference type="EMBL" id="RRCM01000005">
    <property type="protein sequence ID" value="RRJ13514.1"/>
    <property type="molecule type" value="Genomic_DNA"/>
</dbReference>
<comment type="function">
    <text evidence="9">Involved in protein export. Acts as a chaperone by maintaining the newly synthesized protein in an open conformation. Functions as a peptidyl-prolyl cis-trans isomerase.</text>
</comment>
<dbReference type="NCBIfam" id="TIGR00115">
    <property type="entry name" value="tig"/>
    <property type="match status" value="1"/>
</dbReference>
<evidence type="ECO:0000256" key="7">
    <source>
        <dbReference type="ARBA" id="ARBA00023235"/>
    </source>
</evidence>
<dbReference type="SUPFAM" id="SSF54534">
    <property type="entry name" value="FKBP-like"/>
    <property type="match status" value="1"/>
</dbReference>
<evidence type="ECO:0000256" key="12">
    <source>
        <dbReference type="SAM" id="SignalP"/>
    </source>
</evidence>
<organism evidence="14 15">
    <name type="scientific">Lachnoanaerobaculum orale</name>
    <dbReference type="NCBI Taxonomy" id="979627"/>
    <lineage>
        <taxon>Bacteria</taxon>
        <taxon>Bacillati</taxon>
        <taxon>Bacillota</taxon>
        <taxon>Clostridia</taxon>
        <taxon>Lachnospirales</taxon>
        <taxon>Lachnospiraceae</taxon>
        <taxon>Lachnoanaerobaculum</taxon>
    </lineage>
</organism>
<dbReference type="GO" id="GO:0015031">
    <property type="term" value="P:protein transport"/>
    <property type="evidence" value="ECO:0007669"/>
    <property type="project" value="InterPro"/>
</dbReference>
<dbReference type="PROSITE" id="PS50059">
    <property type="entry name" value="FKBP_PPIASE"/>
    <property type="match status" value="1"/>
</dbReference>
<evidence type="ECO:0000256" key="11">
    <source>
        <dbReference type="SAM" id="MobiDB-lite"/>
    </source>
</evidence>
<dbReference type="SUPFAM" id="SSF109998">
    <property type="entry name" value="Triger factor/SurA peptide-binding domain-like"/>
    <property type="match status" value="1"/>
</dbReference>
<reference evidence="14 15" key="1">
    <citation type="submission" date="2018-11" db="EMBL/GenBank/DDBJ databases">
        <title>Genome sequencing of Lachnoanaerobaculum orale DSM 24553T.</title>
        <authorList>
            <person name="Kook J.-K."/>
            <person name="Park S.-N."/>
            <person name="Lim Y.K."/>
        </authorList>
    </citation>
    <scope>NUCLEOTIDE SEQUENCE [LARGE SCALE GENOMIC DNA]</scope>
    <source>
        <strain evidence="14 15">DSM 24553</strain>
    </source>
</reference>
<feature type="compositionally biased region" description="Basic and acidic residues" evidence="11">
    <location>
        <begin position="34"/>
        <end position="49"/>
    </location>
</feature>
<dbReference type="GO" id="GO:0051301">
    <property type="term" value="P:cell division"/>
    <property type="evidence" value="ECO:0007669"/>
    <property type="project" value="UniProtKB-KW"/>
</dbReference>
<name>A0A3P3PXA2_9FIRM</name>
<dbReference type="GO" id="GO:0005737">
    <property type="term" value="C:cytoplasm"/>
    <property type="evidence" value="ECO:0007669"/>
    <property type="project" value="UniProtKB-SubCell"/>
</dbReference>
<evidence type="ECO:0000313" key="14">
    <source>
        <dbReference type="EMBL" id="RRJ13514.1"/>
    </source>
</evidence>
<keyword evidence="4" id="KW-0132">Cell division</keyword>
<dbReference type="InterPro" id="IPR037041">
    <property type="entry name" value="Trigger_fac_C_sf"/>
</dbReference>
<evidence type="ECO:0000256" key="8">
    <source>
        <dbReference type="ARBA" id="ARBA00023306"/>
    </source>
</evidence>
<evidence type="ECO:0000256" key="6">
    <source>
        <dbReference type="ARBA" id="ARBA00023186"/>
    </source>
</evidence>
<keyword evidence="12" id="KW-0732">Signal</keyword>
<dbReference type="InterPro" id="IPR001179">
    <property type="entry name" value="PPIase_FKBP_dom"/>
</dbReference>
<dbReference type="FunFam" id="3.10.50.40:FF:000001">
    <property type="entry name" value="Trigger factor"/>
    <property type="match status" value="1"/>
</dbReference>
<dbReference type="Pfam" id="PF00254">
    <property type="entry name" value="FKBP_C"/>
    <property type="match status" value="1"/>
</dbReference>
<evidence type="ECO:0000256" key="9">
    <source>
        <dbReference type="ARBA" id="ARBA00024849"/>
    </source>
</evidence>
<feature type="compositionally biased region" description="Low complexity" evidence="11">
    <location>
        <begin position="377"/>
        <end position="418"/>
    </location>
</feature>
<feature type="region of interest" description="Disordered" evidence="11">
    <location>
        <begin position="23"/>
        <end position="51"/>
    </location>
</feature>
<comment type="subcellular location">
    <subcellularLocation>
        <location evidence="2">Cytoplasm</location>
    </subcellularLocation>
</comment>
<comment type="caution">
    <text evidence="14">The sequence shown here is derived from an EMBL/GenBank/DDBJ whole genome shotgun (WGS) entry which is preliminary data.</text>
</comment>
<feature type="chain" id="PRO_5038377638" description="peptidylprolyl isomerase" evidence="12">
    <location>
        <begin position="22"/>
        <end position="418"/>
    </location>
</feature>
<dbReference type="InterPro" id="IPR046357">
    <property type="entry name" value="PPIase_dom_sf"/>
</dbReference>
<dbReference type="Gene3D" id="3.10.50.40">
    <property type="match status" value="1"/>
</dbReference>
<accession>A0A3P3PXA2</accession>
<feature type="compositionally biased region" description="Low complexity" evidence="11">
    <location>
        <begin position="23"/>
        <end position="33"/>
    </location>
</feature>
<dbReference type="EC" id="5.2.1.8" evidence="10"/>
<dbReference type="GO" id="GO:0006457">
    <property type="term" value="P:protein folding"/>
    <property type="evidence" value="ECO:0007669"/>
    <property type="project" value="InterPro"/>
</dbReference>
<comment type="similarity">
    <text evidence="3">Belongs to the FKBP-type PPIase family. Tig subfamily.</text>
</comment>
<keyword evidence="6" id="KW-0143">Chaperone</keyword>